<sequence>NWDIEPEFEVYNVEEYYKIIEDIQNNFSDIIKKIDTIMITKEHKFSYF</sequence>
<protein>
    <submittedName>
        <fullName evidence="1">Uncharacterized protein</fullName>
    </submittedName>
</protein>
<comment type="caution">
    <text evidence="1">The sequence shown here is derived from an EMBL/GenBank/DDBJ whole genome shotgun (WGS) entry which is preliminary data.</text>
</comment>
<reference evidence="1" key="1">
    <citation type="journal article" date="2014" name="Front. Microbiol.">
        <title>High frequency of phylogenetically diverse reductive dehalogenase-homologous genes in deep subseafloor sedimentary metagenomes.</title>
        <authorList>
            <person name="Kawai M."/>
            <person name="Futagami T."/>
            <person name="Toyoda A."/>
            <person name="Takaki Y."/>
            <person name="Nishi S."/>
            <person name="Hori S."/>
            <person name="Arai W."/>
            <person name="Tsubouchi T."/>
            <person name="Morono Y."/>
            <person name="Uchiyama I."/>
            <person name="Ito T."/>
            <person name="Fujiyama A."/>
            <person name="Inagaki F."/>
            <person name="Takami H."/>
        </authorList>
    </citation>
    <scope>NUCLEOTIDE SEQUENCE</scope>
    <source>
        <strain evidence="1">Expedition CK06-06</strain>
    </source>
</reference>
<proteinExistence type="predicted"/>
<name>X0XNJ7_9ZZZZ</name>
<feature type="non-terminal residue" evidence="1">
    <location>
        <position position="1"/>
    </location>
</feature>
<dbReference type="AlphaFoldDB" id="X0XNJ7"/>
<dbReference type="EMBL" id="BARS01051371">
    <property type="protein sequence ID" value="GAG44749.1"/>
    <property type="molecule type" value="Genomic_DNA"/>
</dbReference>
<organism evidence="1">
    <name type="scientific">marine sediment metagenome</name>
    <dbReference type="NCBI Taxonomy" id="412755"/>
    <lineage>
        <taxon>unclassified sequences</taxon>
        <taxon>metagenomes</taxon>
        <taxon>ecological metagenomes</taxon>
    </lineage>
</organism>
<gene>
    <name evidence="1" type="ORF">S01H1_76540</name>
</gene>
<accession>X0XNJ7</accession>
<evidence type="ECO:0000313" key="1">
    <source>
        <dbReference type="EMBL" id="GAG44749.1"/>
    </source>
</evidence>